<name>A0ABW2TW88_9PSEU</name>
<accession>A0ABW2TW88</accession>
<protein>
    <submittedName>
        <fullName evidence="2">DUF5753 domain-containing protein</fullName>
    </submittedName>
</protein>
<evidence type="ECO:0000259" key="1">
    <source>
        <dbReference type="Pfam" id="PF19054"/>
    </source>
</evidence>
<gene>
    <name evidence="2" type="ORF">ACFQV2_34345</name>
</gene>
<keyword evidence="3" id="KW-1185">Reference proteome</keyword>
<feature type="domain" description="DUF5753" evidence="1">
    <location>
        <begin position="3"/>
        <end position="114"/>
    </location>
</feature>
<proteinExistence type="predicted"/>
<sequence length="118" mass="13201">MTADEPAELDCLADECALRRSVGGAVVMGEQYDHLIAMSERPNVSLRVLPAGLRPPRTGAFQLIRTEDAVVAYQETRRSAHYYSEPEAVADYQRLLDELRERALDPDRSRDLIAGLKT</sequence>
<dbReference type="EMBL" id="JBHTEY010000004">
    <property type="protein sequence ID" value="MFC7617731.1"/>
    <property type="molecule type" value="Genomic_DNA"/>
</dbReference>
<dbReference type="Pfam" id="PF19054">
    <property type="entry name" value="DUF5753"/>
    <property type="match status" value="1"/>
</dbReference>
<evidence type="ECO:0000313" key="2">
    <source>
        <dbReference type="EMBL" id="MFC7617731.1"/>
    </source>
</evidence>
<organism evidence="2 3">
    <name type="scientific">Actinokineospora soli</name>
    <dbReference type="NCBI Taxonomy" id="1048753"/>
    <lineage>
        <taxon>Bacteria</taxon>
        <taxon>Bacillati</taxon>
        <taxon>Actinomycetota</taxon>
        <taxon>Actinomycetes</taxon>
        <taxon>Pseudonocardiales</taxon>
        <taxon>Pseudonocardiaceae</taxon>
        <taxon>Actinokineospora</taxon>
    </lineage>
</organism>
<evidence type="ECO:0000313" key="3">
    <source>
        <dbReference type="Proteomes" id="UP001596512"/>
    </source>
</evidence>
<dbReference type="Proteomes" id="UP001596512">
    <property type="component" value="Unassembled WGS sequence"/>
</dbReference>
<dbReference type="InterPro" id="IPR043917">
    <property type="entry name" value="DUF5753"/>
</dbReference>
<comment type="caution">
    <text evidence="2">The sequence shown here is derived from an EMBL/GenBank/DDBJ whole genome shotgun (WGS) entry which is preliminary data.</text>
</comment>
<reference evidence="3" key="1">
    <citation type="journal article" date="2019" name="Int. J. Syst. Evol. Microbiol.">
        <title>The Global Catalogue of Microorganisms (GCM) 10K type strain sequencing project: providing services to taxonomists for standard genome sequencing and annotation.</title>
        <authorList>
            <consortium name="The Broad Institute Genomics Platform"/>
            <consortium name="The Broad Institute Genome Sequencing Center for Infectious Disease"/>
            <person name="Wu L."/>
            <person name="Ma J."/>
        </authorList>
    </citation>
    <scope>NUCLEOTIDE SEQUENCE [LARGE SCALE GENOMIC DNA]</scope>
    <source>
        <strain evidence="3">JCM 17695</strain>
    </source>
</reference>